<dbReference type="GO" id="GO:0008017">
    <property type="term" value="F:microtubule binding"/>
    <property type="evidence" value="ECO:0007669"/>
    <property type="project" value="TreeGrafter"/>
</dbReference>
<feature type="compositionally biased region" description="Basic and acidic residues" evidence="1">
    <location>
        <begin position="1"/>
        <end position="19"/>
    </location>
</feature>
<comment type="caution">
    <text evidence="2">The sequence shown here is derived from an EMBL/GenBank/DDBJ whole genome shotgun (WGS) entry which is preliminary data.</text>
</comment>
<protein>
    <recommendedName>
        <fullName evidence="4">TOG domain-containing protein</fullName>
    </recommendedName>
</protein>
<dbReference type="Proteomes" id="UP000197138">
    <property type="component" value="Unassembled WGS sequence"/>
</dbReference>
<dbReference type="PANTHER" id="PTHR21567:SF9">
    <property type="entry name" value="CLIP-ASSOCIATING PROTEIN"/>
    <property type="match status" value="1"/>
</dbReference>
<sequence length="174" mass="19782">MNSHVDRQYLETPHRDGNFKDLQSSYVPNFQKPLLRKHVGGRMSANRRSFDDSQLSLGDVSNFVDGPASLSDALSEGLSPSSEWSARVAAFNYLQSLLEQGTRGVQEVIQNFEKVMKLFFQHLDDPHHKVAQAALSTLADIIPSCRKPFESYMERILPHVFSRLTDPKELFFIN</sequence>
<dbReference type="PANTHER" id="PTHR21567">
    <property type="entry name" value="CLASP"/>
    <property type="match status" value="1"/>
</dbReference>
<evidence type="ECO:0008006" key="4">
    <source>
        <dbReference type="Google" id="ProtNLM"/>
    </source>
</evidence>
<dbReference type="GO" id="GO:0005881">
    <property type="term" value="C:cytoplasmic microtubule"/>
    <property type="evidence" value="ECO:0007669"/>
    <property type="project" value="TreeGrafter"/>
</dbReference>
<evidence type="ECO:0000313" key="3">
    <source>
        <dbReference type="Proteomes" id="UP000197138"/>
    </source>
</evidence>
<organism evidence="2 3">
    <name type="scientific">Punica granatum</name>
    <name type="common">Pomegranate</name>
    <dbReference type="NCBI Taxonomy" id="22663"/>
    <lineage>
        <taxon>Eukaryota</taxon>
        <taxon>Viridiplantae</taxon>
        <taxon>Streptophyta</taxon>
        <taxon>Embryophyta</taxon>
        <taxon>Tracheophyta</taxon>
        <taxon>Spermatophyta</taxon>
        <taxon>Magnoliopsida</taxon>
        <taxon>eudicotyledons</taxon>
        <taxon>Gunneridae</taxon>
        <taxon>Pentapetalae</taxon>
        <taxon>rosids</taxon>
        <taxon>malvids</taxon>
        <taxon>Myrtales</taxon>
        <taxon>Lythraceae</taxon>
        <taxon>Punica</taxon>
    </lineage>
</organism>
<dbReference type="Gene3D" id="1.25.10.10">
    <property type="entry name" value="Leucine-rich Repeat Variant"/>
    <property type="match status" value="1"/>
</dbReference>
<proteinExistence type="predicted"/>
<dbReference type="InterPro" id="IPR016024">
    <property type="entry name" value="ARM-type_fold"/>
</dbReference>
<name>A0A218XBB1_PUNGR</name>
<evidence type="ECO:0000256" key="1">
    <source>
        <dbReference type="SAM" id="MobiDB-lite"/>
    </source>
</evidence>
<dbReference type="GO" id="GO:0000226">
    <property type="term" value="P:microtubule cytoskeleton organization"/>
    <property type="evidence" value="ECO:0007669"/>
    <property type="project" value="TreeGrafter"/>
</dbReference>
<reference evidence="3" key="1">
    <citation type="journal article" date="2017" name="Plant J.">
        <title>The pomegranate (Punica granatum L.) genome and the genomics of punicalagin biosynthesis.</title>
        <authorList>
            <person name="Qin G."/>
            <person name="Xu C."/>
            <person name="Ming R."/>
            <person name="Tang H."/>
            <person name="Guyot R."/>
            <person name="Kramer E.M."/>
            <person name="Hu Y."/>
            <person name="Yi X."/>
            <person name="Qi Y."/>
            <person name="Xu X."/>
            <person name="Gao Z."/>
            <person name="Pan H."/>
            <person name="Jian J."/>
            <person name="Tian Y."/>
            <person name="Yue Z."/>
            <person name="Xu Y."/>
        </authorList>
    </citation>
    <scope>NUCLEOTIDE SEQUENCE [LARGE SCALE GENOMIC DNA]</scope>
    <source>
        <strain evidence="3">cv. Dabenzi</strain>
    </source>
</reference>
<dbReference type="GO" id="GO:0000278">
    <property type="term" value="P:mitotic cell cycle"/>
    <property type="evidence" value="ECO:0007669"/>
    <property type="project" value="UniProtKB-ARBA"/>
</dbReference>
<dbReference type="Pfam" id="PF21040">
    <property type="entry name" value="CEP104-like_TOG"/>
    <property type="match status" value="1"/>
</dbReference>
<dbReference type="SUPFAM" id="SSF48371">
    <property type="entry name" value="ARM repeat"/>
    <property type="match status" value="1"/>
</dbReference>
<gene>
    <name evidence="2" type="ORF">CDL15_Pgr001811</name>
</gene>
<dbReference type="InterPro" id="IPR011989">
    <property type="entry name" value="ARM-like"/>
</dbReference>
<dbReference type="AlphaFoldDB" id="A0A218XBB1"/>
<accession>A0A218XBB1</accession>
<feature type="region of interest" description="Disordered" evidence="1">
    <location>
        <begin position="1"/>
        <end position="24"/>
    </location>
</feature>
<evidence type="ECO:0000313" key="2">
    <source>
        <dbReference type="EMBL" id="OWM82237.1"/>
    </source>
</evidence>
<dbReference type="GO" id="GO:0005819">
    <property type="term" value="C:spindle"/>
    <property type="evidence" value="ECO:0007669"/>
    <property type="project" value="UniProtKB-ARBA"/>
</dbReference>
<dbReference type="EMBL" id="MTKT01002011">
    <property type="protein sequence ID" value="OWM82237.1"/>
    <property type="molecule type" value="Genomic_DNA"/>
</dbReference>